<dbReference type="GO" id="GO:0016301">
    <property type="term" value="F:kinase activity"/>
    <property type="evidence" value="ECO:0007669"/>
    <property type="project" value="InterPro"/>
</dbReference>
<dbReference type="SUPFAM" id="SSF52172">
    <property type="entry name" value="CheY-like"/>
    <property type="match status" value="1"/>
</dbReference>
<dbReference type="GO" id="GO:0000160">
    <property type="term" value="P:phosphorelay signal transduction system"/>
    <property type="evidence" value="ECO:0007669"/>
    <property type="project" value="InterPro"/>
</dbReference>
<dbReference type="Pfam" id="PF00072">
    <property type="entry name" value="Response_reg"/>
    <property type="match status" value="1"/>
</dbReference>
<evidence type="ECO:0008006" key="4">
    <source>
        <dbReference type="Google" id="ProtNLM"/>
    </source>
</evidence>
<dbReference type="InterPro" id="IPR001789">
    <property type="entry name" value="Sig_transdc_resp-reg_receiver"/>
</dbReference>
<dbReference type="AlphaFoldDB" id="A0A381XTK4"/>
<dbReference type="EMBL" id="UINC01016249">
    <property type="protein sequence ID" value="SVA67802.1"/>
    <property type="molecule type" value="Genomic_DNA"/>
</dbReference>
<gene>
    <name evidence="3" type="ORF">METZ01_LOCUS120656</name>
</gene>
<evidence type="ECO:0000313" key="3">
    <source>
        <dbReference type="EMBL" id="SVA67802.1"/>
    </source>
</evidence>
<dbReference type="InterPro" id="IPR011006">
    <property type="entry name" value="CheY-like_superfamily"/>
</dbReference>
<accession>A0A381XTK4</accession>
<dbReference type="InterPro" id="IPR002192">
    <property type="entry name" value="PPDK_AMP/ATP-bd"/>
</dbReference>
<dbReference type="Gene3D" id="3.30.1490.20">
    <property type="entry name" value="ATP-grasp fold, A domain"/>
    <property type="match status" value="1"/>
</dbReference>
<reference evidence="3" key="1">
    <citation type="submission" date="2018-05" db="EMBL/GenBank/DDBJ databases">
        <authorList>
            <person name="Lanie J.A."/>
            <person name="Ng W.-L."/>
            <person name="Kazmierczak K.M."/>
            <person name="Andrzejewski T.M."/>
            <person name="Davidsen T.M."/>
            <person name="Wayne K.J."/>
            <person name="Tettelin H."/>
            <person name="Glass J.I."/>
            <person name="Rusch D."/>
            <person name="Podicherti R."/>
            <person name="Tsui H.-C.T."/>
            <person name="Winkler M.E."/>
        </authorList>
    </citation>
    <scope>NUCLEOTIDE SEQUENCE</scope>
</reference>
<evidence type="ECO:0000259" key="1">
    <source>
        <dbReference type="Pfam" id="PF00072"/>
    </source>
</evidence>
<feature type="non-terminal residue" evidence="3">
    <location>
        <position position="881"/>
    </location>
</feature>
<sequence>MTRLEVISPPQWNYHELIAHRVHEILLVASPYDAYILEEDGRITEQILTEYIGMHLNYAPHVSRASTASEAMKMLEEKSYDLIITMLRIADMDPITFGKQVKKDRPDLPVILLVFDATELQRRKELLKGDAIDKVFVWSGNANVLPVIIKYVEDRKNVESDMEMGDIRVIMVVEDSPRFYSIILPRIYREVMHHTTSLIDESLNDTHKLLRLRARPKILLASHYEEAIELIDLCGDNLMGVISDVRFPINGKSDIAAGFKLARWIRNRETAMPILLQSTRPKGEFRAKKLDARFLYKESSTFLQDMSDFIRQNFGFGDFVFRLSSGKEVGRASTLKEMEKLLETVSRKSIEYHASSNHFSNWLAARSEFWIASRVRKVKTSDFENVEGLRQYLIEVMGMTRQARVHGRVIQYRGGDEDTTADFVKFGRGSLGGKARGLAFAQSLVESDELKQKFPDINIRIPKVAVIGTDQFGVFMDENNLWATALKTKSSKRLAKKFLSASIPKELMNFIKAYLKEMKSPIAIRSSGLFEDMQYQSLAGLYSTFLLPNNERSLKIRVAKAADAIRLVYASMFSHEVKSTTASSGHHLEDERMAIIMQEAVGQRHGSRFYPTFSGVAQSINYYPISYMKREDGASYLALGLGRMIAEGGRVLRFSPKYPRLMPQFYSPDAMLENSQTEFYSLSLDTEQDLLSAGEDGNLSKEPLSVAEEDGVLRHVASVLSTEDNIVRDSLNYDGPRIVTFSRILQSRGFPLPELISEILTLGYDAMGCPVEAEFACNYSVKPDVSSEFSLLQIRPMPSDTFDSSVQFKTGNRHDIVCSSKLVLGNGYLNDIYDLIVVDPEKFDFANSNKVAEKIEKINKKIRKGSSILIGPGRWGSADPW</sequence>
<dbReference type="SUPFAM" id="SSF56059">
    <property type="entry name" value="Glutathione synthetase ATP-binding domain-like"/>
    <property type="match status" value="1"/>
</dbReference>
<dbReference type="GO" id="GO:0005524">
    <property type="term" value="F:ATP binding"/>
    <property type="evidence" value="ECO:0007669"/>
    <property type="project" value="InterPro"/>
</dbReference>
<protein>
    <recommendedName>
        <fullName evidence="4">Pyruvate phosphate dikinase AMP/ATP-binding domain-containing protein</fullName>
    </recommendedName>
</protein>
<feature type="domain" description="Pyruvate phosphate dikinase AMP/ATP-binding" evidence="2">
    <location>
        <begin position="430"/>
        <end position="798"/>
    </location>
</feature>
<feature type="domain" description="Response regulatory" evidence="1">
    <location>
        <begin position="39"/>
        <end position="133"/>
    </location>
</feature>
<dbReference type="Pfam" id="PF01326">
    <property type="entry name" value="PPDK_N"/>
    <property type="match status" value="1"/>
</dbReference>
<evidence type="ECO:0000259" key="2">
    <source>
        <dbReference type="Pfam" id="PF01326"/>
    </source>
</evidence>
<name>A0A381XTK4_9ZZZZ</name>
<dbReference type="InterPro" id="IPR013815">
    <property type="entry name" value="ATP_grasp_subdomain_1"/>
</dbReference>
<dbReference type="Gene3D" id="3.40.50.2300">
    <property type="match status" value="1"/>
</dbReference>
<organism evidence="3">
    <name type="scientific">marine metagenome</name>
    <dbReference type="NCBI Taxonomy" id="408172"/>
    <lineage>
        <taxon>unclassified sequences</taxon>
        <taxon>metagenomes</taxon>
        <taxon>ecological metagenomes</taxon>
    </lineage>
</organism>
<proteinExistence type="predicted"/>